<dbReference type="InterPro" id="IPR013968">
    <property type="entry name" value="PKS_KR"/>
</dbReference>
<reference evidence="9 10" key="2">
    <citation type="journal article" date="2023" name="Plant Pathol.">
        <title>Dismantling and reorganizing Pseudomonas marginalis sensu#lato.</title>
        <authorList>
            <person name="Sawada H."/>
            <person name="Fujikawa T."/>
            <person name="Satou M."/>
        </authorList>
    </citation>
    <scope>NUCLEOTIDE SEQUENCE [LARGE SCALE GENOMIC DNA]</scope>
    <source>
        <strain evidence="9 10">MAFF 302046</strain>
    </source>
</reference>
<dbReference type="SMART" id="SM00822">
    <property type="entry name" value="PKS_KR"/>
    <property type="match status" value="1"/>
</dbReference>
<dbReference type="Pfam" id="PF02801">
    <property type="entry name" value="Ketoacyl-synt_C"/>
    <property type="match status" value="1"/>
</dbReference>
<dbReference type="Gene3D" id="3.30.559.10">
    <property type="entry name" value="Chloramphenicol acetyltransferase-like domain"/>
    <property type="match status" value="1"/>
</dbReference>
<dbReference type="InterPro" id="IPR032821">
    <property type="entry name" value="PKS_assoc"/>
</dbReference>
<dbReference type="Pfam" id="PF08659">
    <property type="entry name" value="KR"/>
    <property type="match status" value="1"/>
</dbReference>
<keyword evidence="4" id="KW-0597">Phosphoprotein</keyword>
<dbReference type="PROSITE" id="PS50075">
    <property type="entry name" value="CARRIER"/>
    <property type="match status" value="2"/>
</dbReference>
<dbReference type="InterPro" id="IPR014030">
    <property type="entry name" value="Ketoacyl_synth_N"/>
</dbReference>
<dbReference type="Pfam" id="PF00550">
    <property type="entry name" value="PP-binding"/>
    <property type="match status" value="2"/>
</dbReference>
<protein>
    <submittedName>
        <fullName evidence="9">KR domain-containing protein</fullName>
    </submittedName>
</protein>
<evidence type="ECO:0000313" key="10">
    <source>
        <dbReference type="Proteomes" id="UP001155163"/>
    </source>
</evidence>
<dbReference type="Gene3D" id="1.10.1200.10">
    <property type="entry name" value="ACP-like"/>
    <property type="match status" value="2"/>
</dbReference>
<dbReference type="SMART" id="SM00823">
    <property type="entry name" value="PKS_PP"/>
    <property type="match status" value="2"/>
</dbReference>
<dbReference type="CDD" id="cd02440">
    <property type="entry name" value="AdoMet_MTases"/>
    <property type="match status" value="1"/>
</dbReference>
<dbReference type="InterPro" id="IPR009081">
    <property type="entry name" value="PP-bd_ACP"/>
</dbReference>
<feature type="domain" description="Carrier" evidence="7">
    <location>
        <begin position="1576"/>
        <end position="1653"/>
    </location>
</feature>
<dbReference type="SUPFAM" id="SSF51735">
    <property type="entry name" value="NAD(P)-binding Rossmann-fold domains"/>
    <property type="match status" value="2"/>
</dbReference>
<dbReference type="EMBL" id="JALQCX010000050">
    <property type="protein sequence ID" value="MCK9817098.1"/>
    <property type="molecule type" value="Genomic_DNA"/>
</dbReference>
<dbReference type="Gene3D" id="3.30.559.30">
    <property type="entry name" value="Nonribosomal peptide synthetase, condensation domain"/>
    <property type="match status" value="1"/>
</dbReference>
<dbReference type="InterPro" id="IPR036736">
    <property type="entry name" value="ACP-like_sf"/>
</dbReference>
<dbReference type="PROSITE" id="PS00606">
    <property type="entry name" value="KS3_1"/>
    <property type="match status" value="1"/>
</dbReference>
<dbReference type="InterPro" id="IPR013217">
    <property type="entry name" value="Methyltransf_12"/>
</dbReference>
<dbReference type="SUPFAM" id="SSF53335">
    <property type="entry name" value="S-adenosyl-L-methionine-dependent methyltransferases"/>
    <property type="match status" value="1"/>
</dbReference>
<dbReference type="InterPro" id="IPR020841">
    <property type="entry name" value="PKS_Beta-ketoAc_synthase_dom"/>
</dbReference>
<dbReference type="RefSeq" id="WP_268263288.1">
    <property type="nucleotide sequence ID" value="NZ_JALQCX010000050.1"/>
</dbReference>
<feature type="domain" description="Carrier" evidence="7">
    <location>
        <begin position="1477"/>
        <end position="1554"/>
    </location>
</feature>
<dbReference type="Gene3D" id="3.40.47.10">
    <property type="match status" value="1"/>
</dbReference>
<dbReference type="InterPro" id="IPR057326">
    <property type="entry name" value="KR_dom"/>
</dbReference>
<name>A0ABT0JMC2_9PSED</name>
<dbReference type="PROSITE" id="PS00012">
    <property type="entry name" value="PHOSPHOPANTETHEINE"/>
    <property type="match status" value="2"/>
</dbReference>
<evidence type="ECO:0000256" key="1">
    <source>
        <dbReference type="ARBA" id="ARBA00005194"/>
    </source>
</evidence>
<dbReference type="Gene3D" id="1.10.1240.100">
    <property type="match status" value="1"/>
</dbReference>
<dbReference type="SMART" id="SM00825">
    <property type="entry name" value="PKS_KS"/>
    <property type="match status" value="1"/>
</dbReference>
<dbReference type="Gene3D" id="3.40.50.150">
    <property type="entry name" value="Vaccinia Virus protein VP39"/>
    <property type="match status" value="1"/>
</dbReference>
<comment type="pathway">
    <text evidence="1">Lipid metabolism; fatty acid biosynthesis.</text>
</comment>
<evidence type="ECO:0000259" key="7">
    <source>
        <dbReference type="PROSITE" id="PS50075"/>
    </source>
</evidence>
<feature type="domain" description="Ketosynthase family 3 (KS3)" evidence="8">
    <location>
        <begin position="16"/>
        <end position="447"/>
    </location>
</feature>
<dbReference type="Gene3D" id="3.40.50.720">
    <property type="entry name" value="NAD(P)-binding Rossmann-like Domain"/>
    <property type="match status" value="1"/>
</dbReference>
<comment type="caution">
    <text evidence="9">The sequence shown here is derived from an EMBL/GenBank/DDBJ whole genome shotgun (WGS) entry which is preliminary data.</text>
</comment>
<reference evidence="9 10" key="1">
    <citation type="journal article" date="2022" name="Int. J. Syst. Evol. Microbiol.">
        <title>Pseudomonas aegrilactucae sp. nov. and Pseudomonas morbosilactucae sp. nov., pathogens causing bacterial rot of lettuce in Japan.</title>
        <authorList>
            <person name="Sawada H."/>
            <person name="Fujikawa T."/>
            <person name="Satou M."/>
        </authorList>
    </citation>
    <scope>NUCLEOTIDE SEQUENCE [LARGE SCALE GENOMIC DNA]</scope>
    <source>
        <strain evidence="9 10">MAFF 302046</strain>
    </source>
</reference>
<accession>A0ABT0JMC2</accession>
<dbReference type="Pfam" id="PF08242">
    <property type="entry name" value="Methyltransf_12"/>
    <property type="match status" value="1"/>
</dbReference>
<dbReference type="InterPro" id="IPR023213">
    <property type="entry name" value="CAT-like_dom_sf"/>
</dbReference>
<evidence type="ECO:0000256" key="3">
    <source>
        <dbReference type="ARBA" id="ARBA00022450"/>
    </source>
</evidence>
<dbReference type="SUPFAM" id="SSF47336">
    <property type="entry name" value="ACP-like"/>
    <property type="match status" value="2"/>
</dbReference>
<dbReference type="SUPFAM" id="SSF52777">
    <property type="entry name" value="CoA-dependent acyltransferases"/>
    <property type="match status" value="2"/>
</dbReference>
<evidence type="ECO:0000313" key="9">
    <source>
        <dbReference type="EMBL" id="MCK9817098.1"/>
    </source>
</evidence>
<dbReference type="Proteomes" id="UP001155163">
    <property type="component" value="Unassembled WGS sequence"/>
</dbReference>
<dbReference type="PANTHER" id="PTHR43775">
    <property type="entry name" value="FATTY ACID SYNTHASE"/>
    <property type="match status" value="1"/>
</dbReference>
<gene>
    <name evidence="9" type="ORF">M1B35_23965</name>
</gene>
<dbReference type="SUPFAM" id="SSF53901">
    <property type="entry name" value="Thiolase-like"/>
    <property type="match status" value="1"/>
</dbReference>
<dbReference type="InterPro" id="IPR006162">
    <property type="entry name" value="Ppantetheine_attach_site"/>
</dbReference>
<dbReference type="InterPro" id="IPR018201">
    <property type="entry name" value="Ketoacyl_synth_AS"/>
</dbReference>
<evidence type="ECO:0000256" key="2">
    <source>
        <dbReference type="ARBA" id="ARBA00006484"/>
    </source>
</evidence>
<dbReference type="CDD" id="cd00833">
    <property type="entry name" value="PKS"/>
    <property type="match status" value="1"/>
</dbReference>
<sequence length="2124" mass="229817">MTLSNRFNLQDHYGDTLPIAVIAASCRMPRANDIFDYWRLLADGEELIERFDAERLASVGVDPALLQRPDYVAAAAVVEDADRFDWSFFGYSKQEAQLIDPQQRLFLMCAWEALEMAGYPPAVLEQLSAPLKVGVIGSCKLSTYSAAHFDKVQDIASPLTFTRLVGNDKDYLATRVSYKLGLTGSSFTVQTACSSSLVGIHLACEQLASGESDMVLAGGAGIGFAQESGYFHREGMIFSADGHCRPFDAQAGGTAIGNGVGVVLLKRLDQALADGDSVLAIVRGSAVNNDGSGKAGYTAPSPEGQARVIAEALSLAEVDPASIHLVEAHGTATALGDPIEVQALTRAWRRHTHANHYCALGSVKSNLGHLDTAAGVASFLKTALALHHGQIPPSLHYTQPNPAIDFDSSPFYVPQMLLPWPDVSGPRRAAVSAFAIGGTNCHAVLEQAPETEAQADGDEPCLLVLSARSESALRELARRHAWCLGESQQSLGDYCATSVHHRSLYPHRLIWVGNQRGELMGLLHGFAEGQDQGFTPQSAETVHLWASLDAEQPLQQLASTVQPDWHAHPLGRREPQRRVLLPTCPFEGERCWYEPPQRTPLPTTQDSPWQAMTAAAADTAARLSVRLDLSALPREAQGVDALHATYVGNAFDALGLFRDEQDWLDVDACLQRANAPRALRGLFARLLRDLVSSGVLSVRGQRYGNLQRQAFADPAPWLVTMRDMGYGQLADLVERAGPRLGDMLCGRADPVSVVFPGAATDDVEHMYQDQPYSVYLNQVAAAAVAGLARQRQPLRILEVGGGTGGTTRDVLAQLPPQACARYTFTDIGPLFLKRAKAKFSAYPFMEYRPLDMNAPVAGQDLEAAGYDLIIAANVLHNAPDLAQVLGNLATLLAPGGVLLMREITEPKKLFDFVFGPMVPPLLDSDGRNGELFASLGVWQAAARAAGFVRCEGFPGAQLPTHALGEQIILAQRPEVAVAASVDNLIEQLFNAIGNGRDTLTLHRNPQGLHIEHAEPLAQDTGLYQWHWKPLAASTRAANLRRVVWISDGQADDLHALSDGFDHHDIRCVFRSIEELSAGPEAFQAWLAQRGNVDAVCLQLTATADVPVPALLNLLQAVVGTATAPRLTVLTAQGFNVSGNEATPHWQAPGIAALLGVARQEYPALSLLLLDRGDVSPQHLTERLLQLWSGEQDGLRVCAVRANGLFEQTLVPTAIPAAKPLPTGRHVLIGGLCDLGLNVARWLAQQGARDLVLLTRRPASQAEAQILDALRAQGVNISVDADADAADPAAFDAALERLAAGPALGVVMHLAGVVDDAPLVRYSAISWTRTLATKLTPALALQRFENRLSPAMTVYFSSAASLFAPAGQGAHAFANGQLEGLAQHRSQQGHKTVALAWGFWGQIDRERRQGLKAQLAQRGMLGLGTEQGLALLGATLGGNGAMYMPCQVDWTRVVPSGTGRFAACLPADYQPPAAVSVEAAPPLALNVREQIAQVLGCALTHIQGDTRLVHLGLDSLLMLDLVERLNKTFAVNLSAQDLFQADTADALCAAVQAQLGTPTTPPALEVTAALLAASANQARPLAQAYLRSRLVTLLHCDDASLDDAANLVHLGLDSLLLLDLCETLKQELQVQLSAQAAFEMDTFGRFVDTLVQTLHPVEQPAVKSSWSGLRDALNELQQRDGQWLAANGDALPRSGETQVSGLRARRRRLAVNDLGHQLYVEYDKPAGFDVAAFEHAWNLLIARHPMARASLDEHAGLQLLAQGTRTHIPVYDWRNQPISTRDAALAKLRERLSYPAQPAALPFEWHASRLDEHTLRLHLRLDTTLIDIESVRIVLREINLWMSDPQRRFTTLQFSAQDYYTVESAIADTQAQAAQYQAYTAASAQWPTALALPVKADTAPARYRVWREALPRAQWLGLKEHGLGAGLSATAVLAAVYAVALMPCTEREAFSLRLDYPERKPLHAQVMNVVLDASDTALLPFQRHSASFMALARDAAAALARRLEAELLDGASLLSAHGYDDLPRIAMTSLLGVRTTYAIPETSDPLLGMPSYELASQPSTDLHLQVLEEESALLYNLDLRVDRLEEAQGLQVIRRFQRLLERLAASPQAWDLALAELLQGDTLHA</sequence>
<keyword evidence="3" id="KW-0596">Phosphopantetheine</keyword>
<keyword evidence="6" id="KW-0511">Multifunctional enzyme</keyword>
<keyword evidence="5" id="KW-0808">Transferase</keyword>
<dbReference type="InterPro" id="IPR036291">
    <property type="entry name" value="NAD(P)-bd_dom_sf"/>
</dbReference>
<dbReference type="PROSITE" id="PS51257">
    <property type="entry name" value="PROKAR_LIPOPROTEIN"/>
    <property type="match status" value="1"/>
</dbReference>
<evidence type="ECO:0000256" key="5">
    <source>
        <dbReference type="ARBA" id="ARBA00022679"/>
    </source>
</evidence>
<comment type="similarity">
    <text evidence="2">Belongs to the short-chain dehydrogenases/reductases (SDR) family.</text>
</comment>
<dbReference type="Pfam" id="PF16197">
    <property type="entry name" value="KAsynt_C_assoc"/>
    <property type="match status" value="1"/>
</dbReference>
<dbReference type="Pfam" id="PF00109">
    <property type="entry name" value="ketoacyl-synt"/>
    <property type="match status" value="1"/>
</dbReference>
<keyword evidence="10" id="KW-1185">Reference proteome</keyword>
<evidence type="ECO:0000256" key="6">
    <source>
        <dbReference type="ARBA" id="ARBA00023268"/>
    </source>
</evidence>
<dbReference type="PROSITE" id="PS52004">
    <property type="entry name" value="KS3_2"/>
    <property type="match status" value="1"/>
</dbReference>
<organism evidence="9 10">
    <name type="scientific">Pseudomonas morbosilactucae</name>
    <dbReference type="NCBI Taxonomy" id="2938197"/>
    <lineage>
        <taxon>Bacteria</taxon>
        <taxon>Pseudomonadati</taxon>
        <taxon>Pseudomonadota</taxon>
        <taxon>Gammaproteobacteria</taxon>
        <taxon>Pseudomonadales</taxon>
        <taxon>Pseudomonadaceae</taxon>
        <taxon>Pseudomonas</taxon>
    </lineage>
</organism>
<evidence type="ECO:0000259" key="8">
    <source>
        <dbReference type="PROSITE" id="PS52004"/>
    </source>
</evidence>
<proteinExistence type="inferred from homology"/>
<dbReference type="PANTHER" id="PTHR43775:SF37">
    <property type="entry name" value="SI:DKEY-61P9.11"/>
    <property type="match status" value="1"/>
</dbReference>
<dbReference type="InterPro" id="IPR029063">
    <property type="entry name" value="SAM-dependent_MTases_sf"/>
</dbReference>
<evidence type="ECO:0000256" key="4">
    <source>
        <dbReference type="ARBA" id="ARBA00022553"/>
    </source>
</evidence>
<dbReference type="InterPro" id="IPR016039">
    <property type="entry name" value="Thiolase-like"/>
</dbReference>
<dbReference type="CDD" id="cd05274">
    <property type="entry name" value="KR_FAS_SDR_x"/>
    <property type="match status" value="1"/>
</dbReference>
<dbReference type="InterPro" id="IPR014031">
    <property type="entry name" value="Ketoacyl_synth_C"/>
</dbReference>
<dbReference type="InterPro" id="IPR050091">
    <property type="entry name" value="PKS_NRPS_Biosynth_Enz"/>
</dbReference>
<dbReference type="InterPro" id="IPR020806">
    <property type="entry name" value="PKS_PP-bd"/>
</dbReference>